<dbReference type="PROSITE" id="PS50405">
    <property type="entry name" value="GST_CTER"/>
    <property type="match status" value="1"/>
</dbReference>
<reference evidence="5" key="1">
    <citation type="submission" date="2013-06" db="EMBL/GenBank/DDBJ databases">
        <authorList>
            <person name="Groh K."/>
        </authorList>
    </citation>
    <scope>NUCLEOTIDE SEQUENCE</scope>
    <source>
        <tissue evidence="5">Antennules</tissue>
    </source>
</reference>
<name>W6MGZ7_PAGBR</name>
<dbReference type="Gene3D" id="3.40.30.10">
    <property type="entry name" value="Glutaredoxin"/>
    <property type="match status" value="1"/>
</dbReference>
<dbReference type="SFLD" id="SFLDG00358">
    <property type="entry name" value="Main_(cytGST)"/>
    <property type="match status" value="1"/>
</dbReference>
<dbReference type="SFLD" id="SFLDS00019">
    <property type="entry name" value="Glutathione_Transferase_(cytos"/>
    <property type="match status" value="1"/>
</dbReference>
<comment type="subunit">
    <text evidence="1">Homodimer.</text>
</comment>
<evidence type="ECO:0000259" key="4">
    <source>
        <dbReference type="PROSITE" id="PS50405"/>
    </source>
</evidence>
<feature type="non-terminal residue" evidence="5">
    <location>
        <position position="1"/>
    </location>
</feature>
<dbReference type="SUPFAM" id="SSF52833">
    <property type="entry name" value="Thioredoxin-like"/>
    <property type="match status" value="1"/>
</dbReference>
<dbReference type="SFLD" id="SFLDG01153">
    <property type="entry name" value="Main.4:_Theta-like"/>
    <property type="match status" value="1"/>
</dbReference>
<dbReference type="InterPro" id="IPR040079">
    <property type="entry name" value="Glutathione_S-Trfase"/>
</dbReference>
<dbReference type="FunFam" id="1.20.1050.10:FF:000007">
    <property type="entry name" value="Glutathione S-transferase 1-1"/>
    <property type="match status" value="1"/>
</dbReference>
<dbReference type="InterPro" id="IPR036249">
    <property type="entry name" value="Thioredoxin-like_sf"/>
</dbReference>
<dbReference type="PANTHER" id="PTHR43969:SF9">
    <property type="entry name" value="GLUTATHIONE S TRANSFERASE D10, ISOFORM A-RELATED"/>
    <property type="match status" value="1"/>
</dbReference>
<dbReference type="EMBL" id="HABX01000024">
    <property type="protein sequence ID" value="CDK12468.1"/>
    <property type="molecule type" value="Transcribed_RNA"/>
</dbReference>
<evidence type="ECO:0000256" key="1">
    <source>
        <dbReference type="ARBA" id="ARBA00011738"/>
    </source>
</evidence>
<dbReference type="CDD" id="cd03045">
    <property type="entry name" value="GST_N_Delta_Epsilon"/>
    <property type="match status" value="1"/>
</dbReference>
<dbReference type="InterPro" id="IPR010987">
    <property type="entry name" value="Glutathione-S-Trfase_C-like"/>
</dbReference>
<feature type="domain" description="GST C-terminal" evidence="4">
    <location>
        <begin position="105"/>
        <end position="223"/>
    </location>
</feature>
<dbReference type="InterPro" id="IPR036282">
    <property type="entry name" value="Glutathione-S-Trfase_C_sf"/>
</dbReference>
<sequence>RVRGGVPVRSSNRISTMPTIDLYYLSLSAPCRAVMLTAKAVGVDLNLKKVDLFAGDHMKPEFVAINPQHCIPTMVDGDLKMWESRAICSYLVSKYGSGDSLYPTDPTARAKVDSLLYFDMGTLSSRFVNYVVPIIFQGKKADPEQLKKVHEALGWLNGYLDGHTWAASNTMTVADHTLVAWVSTFKAGDICLSKYPNVTAWLERCESQMEGYQELNQEGATEWGKMFKSKMQ</sequence>
<dbReference type="Pfam" id="PF02798">
    <property type="entry name" value="GST_N"/>
    <property type="match status" value="1"/>
</dbReference>
<keyword evidence="5" id="KW-0808">Transferase</keyword>
<dbReference type="CDD" id="cd03177">
    <property type="entry name" value="GST_C_Delta_Epsilon"/>
    <property type="match status" value="1"/>
</dbReference>
<reference evidence="5" key="2">
    <citation type="submission" date="2014-02" db="EMBL/GenBank/DDBJ databases">
        <title>The hermit crab's nose antennal transcriptomics.</title>
        <authorList>
            <person name="Groh K.C."/>
            <person name="Vogel H."/>
            <person name="Stensmyr M.C."/>
            <person name="Grosse-Wilde E."/>
            <person name="Hansson B.S."/>
        </authorList>
    </citation>
    <scope>NUCLEOTIDE SEQUENCE</scope>
    <source>
        <tissue evidence="5">Antennules</tissue>
    </source>
</reference>
<dbReference type="GO" id="GO:0004364">
    <property type="term" value="F:glutathione transferase activity"/>
    <property type="evidence" value="ECO:0007669"/>
    <property type="project" value="TreeGrafter"/>
</dbReference>
<dbReference type="Gene3D" id="1.20.1050.10">
    <property type="match status" value="1"/>
</dbReference>
<dbReference type="PANTHER" id="PTHR43969">
    <property type="entry name" value="GLUTATHIONE S TRANSFERASE D10, ISOFORM A-RELATED"/>
    <property type="match status" value="1"/>
</dbReference>
<dbReference type="PROSITE" id="PS50404">
    <property type="entry name" value="GST_NTER"/>
    <property type="match status" value="1"/>
</dbReference>
<comment type="similarity">
    <text evidence="2">Belongs to the GST superfamily.</text>
</comment>
<evidence type="ECO:0000313" key="5">
    <source>
        <dbReference type="EMBL" id="CDK12468.1"/>
    </source>
</evidence>
<organism evidence="5">
    <name type="scientific">Pagurus bernhardus</name>
    <name type="common">Common hermit crab</name>
    <name type="synonym">Eupagurus bernhardus</name>
    <dbReference type="NCBI Taxonomy" id="174397"/>
    <lineage>
        <taxon>Eukaryota</taxon>
        <taxon>Metazoa</taxon>
        <taxon>Ecdysozoa</taxon>
        <taxon>Arthropoda</taxon>
        <taxon>Crustacea</taxon>
        <taxon>Multicrustacea</taxon>
        <taxon>Malacostraca</taxon>
        <taxon>Eumalacostraca</taxon>
        <taxon>Eucarida</taxon>
        <taxon>Decapoda</taxon>
        <taxon>Pleocyemata</taxon>
        <taxon>Anomura</taxon>
        <taxon>Paguroidea</taxon>
        <taxon>Paguridae</taxon>
        <taxon>Pagurus</taxon>
    </lineage>
</organism>
<dbReference type="SUPFAM" id="SSF47616">
    <property type="entry name" value="GST C-terminal domain-like"/>
    <property type="match status" value="1"/>
</dbReference>
<dbReference type="InterPro" id="IPR004045">
    <property type="entry name" value="Glutathione_S-Trfase_N"/>
</dbReference>
<feature type="domain" description="GST N-terminal" evidence="3">
    <location>
        <begin position="18"/>
        <end position="99"/>
    </location>
</feature>
<dbReference type="GO" id="GO:0006749">
    <property type="term" value="P:glutathione metabolic process"/>
    <property type="evidence" value="ECO:0007669"/>
    <property type="project" value="TreeGrafter"/>
</dbReference>
<dbReference type="Pfam" id="PF00043">
    <property type="entry name" value="GST_C"/>
    <property type="match status" value="1"/>
</dbReference>
<dbReference type="FunFam" id="3.40.30.10:FF:000034">
    <property type="entry name" value="glutathione S-transferase 1"/>
    <property type="match status" value="1"/>
</dbReference>
<proteinExistence type="inferred from homology"/>
<evidence type="ECO:0000259" key="3">
    <source>
        <dbReference type="PROSITE" id="PS50404"/>
    </source>
</evidence>
<accession>W6MGZ7</accession>
<protein>
    <submittedName>
        <fullName evidence="5">Glutathione-s-transferase-like-3 protein</fullName>
    </submittedName>
</protein>
<evidence type="ECO:0000256" key="2">
    <source>
        <dbReference type="RuleBase" id="RU003494"/>
    </source>
</evidence>
<dbReference type="InterPro" id="IPR004046">
    <property type="entry name" value="GST_C"/>
</dbReference>
<dbReference type="AlphaFoldDB" id="W6MGZ7"/>